<dbReference type="EMBL" id="KZ559147">
    <property type="protein sequence ID" value="PLB36855.1"/>
    <property type="molecule type" value="Genomic_DNA"/>
</dbReference>
<evidence type="ECO:0000256" key="1">
    <source>
        <dbReference type="ARBA" id="ARBA00004141"/>
    </source>
</evidence>
<evidence type="ECO:0000313" key="10">
    <source>
        <dbReference type="Proteomes" id="UP000234585"/>
    </source>
</evidence>
<protein>
    <recommendedName>
        <fullName evidence="8">Rhodopsin domain-containing protein</fullName>
    </recommendedName>
</protein>
<dbReference type="AlphaFoldDB" id="A0A2I2F8A5"/>
<feature type="domain" description="Rhodopsin" evidence="8">
    <location>
        <begin position="30"/>
        <end position="292"/>
    </location>
</feature>
<sequence>MSFENGPYKGLTVLAVMWVLVSLSFVVILLRVYCKRCISRACGWDDVMACAALVSTPNPLCQAGRIDHYAAQVLHIVSGAIYTRTVTMGVAGRHLDDLKDQSRTNEAMVLFGIGQSIGVVCLSLSKTSFAISLIRISPCRVMKGFLWFLIVTMNFVMLGSASIYMIQCQPPAALWDTSLRRTGTCWPQTLVTILTTTSHAYSGLVDLILALVPWPWIWKLRMKKREKFGIGISMSLGICATGIAFLKATNQHTIPTYRDYTYLAQVLILCSIIEECVTILAGSMPSLRVLFVRMRGSHNRPSSFSFVKHSSLKRDRTRKFPLRLPGSKKRAQNTWGRPGEDIQMVAMHENNSEQGIIGRQTPESSTRHDRYPGGGGEASIDLFGSPSGYSAEVQKV</sequence>
<keyword evidence="4 7" id="KW-0472">Membrane</keyword>
<dbReference type="InterPro" id="IPR049326">
    <property type="entry name" value="Rhodopsin_dom_fungi"/>
</dbReference>
<accession>A0A2I2F8A5</accession>
<dbReference type="PANTHER" id="PTHR33048">
    <property type="entry name" value="PTH11-LIKE INTEGRAL MEMBRANE PROTEIN (AFU_ORTHOLOGUE AFUA_5G11245)"/>
    <property type="match status" value="1"/>
</dbReference>
<dbReference type="Proteomes" id="UP000234585">
    <property type="component" value="Unassembled WGS sequence"/>
</dbReference>
<keyword evidence="2 7" id="KW-0812">Transmembrane</keyword>
<keyword evidence="10" id="KW-1185">Reference proteome</keyword>
<dbReference type="OrthoDB" id="5417887at2759"/>
<evidence type="ECO:0000256" key="4">
    <source>
        <dbReference type="ARBA" id="ARBA00023136"/>
    </source>
</evidence>
<evidence type="ECO:0000256" key="6">
    <source>
        <dbReference type="SAM" id="MobiDB-lite"/>
    </source>
</evidence>
<feature type="transmembrane region" description="Helical" evidence="7">
    <location>
        <begin position="145"/>
        <end position="166"/>
    </location>
</feature>
<feature type="transmembrane region" description="Helical" evidence="7">
    <location>
        <begin position="12"/>
        <end position="30"/>
    </location>
</feature>
<organism evidence="9 10">
    <name type="scientific">Aspergillus candidus</name>
    <dbReference type="NCBI Taxonomy" id="41067"/>
    <lineage>
        <taxon>Eukaryota</taxon>
        <taxon>Fungi</taxon>
        <taxon>Dikarya</taxon>
        <taxon>Ascomycota</taxon>
        <taxon>Pezizomycotina</taxon>
        <taxon>Eurotiomycetes</taxon>
        <taxon>Eurotiomycetidae</taxon>
        <taxon>Eurotiales</taxon>
        <taxon>Aspergillaceae</taxon>
        <taxon>Aspergillus</taxon>
        <taxon>Aspergillus subgen. Circumdati</taxon>
    </lineage>
</organism>
<dbReference type="InterPro" id="IPR052337">
    <property type="entry name" value="SAT4-like"/>
</dbReference>
<evidence type="ECO:0000259" key="8">
    <source>
        <dbReference type="Pfam" id="PF20684"/>
    </source>
</evidence>
<comment type="subcellular location">
    <subcellularLocation>
        <location evidence="1">Membrane</location>
        <topology evidence="1">Multi-pass membrane protein</topology>
    </subcellularLocation>
</comment>
<keyword evidence="3 7" id="KW-1133">Transmembrane helix</keyword>
<dbReference type="GeneID" id="36524721"/>
<feature type="transmembrane region" description="Helical" evidence="7">
    <location>
        <begin position="228"/>
        <end position="246"/>
    </location>
</feature>
<evidence type="ECO:0000313" key="9">
    <source>
        <dbReference type="EMBL" id="PLB36855.1"/>
    </source>
</evidence>
<evidence type="ECO:0000256" key="7">
    <source>
        <dbReference type="SAM" id="Phobius"/>
    </source>
</evidence>
<dbReference type="RefSeq" id="XP_024670867.1">
    <property type="nucleotide sequence ID" value="XM_024817561.1"/>
</dbReference>
<evidence type="ECO:0000256" key="2">
    <source>
        <dbReference type="ARBA" id="ARBA00022692"/>
    </source>
</evidence>
<dbReference type="GO" id="GO:0016020">
    <property type="term" value="C:membrane"/>
    <property type="evidence" value="ECO:0007669"/>
    <property type="project" value="UniProtKB-SubCell"/>
</dbReference>
<comment type="similarity">
    <text evidence="5">Belongs to the SAT4 family.</text>
</comment>
<evidence type="ECO:0000256" key="5">
    <source>
        <dbReference type="ARBA" id="ARBA00038359"/>
    </source>
</evidence>
<feature type="region of interest" description="Disordered" evidence="6">
    <location>
        <begin position="352"/>
        <end position="396"/>
    </location>
</feature>
<name>A0A2I2F8A5_ASPCN</name>
<feature type="transmembrane region" description="Helical" evidence="7">
    <location>
        <begin position="199"/>
        <end position="216"/>
    </location>
</feature>
<proteinExistence type="inferred from homology"/>
<gene>
    <name evidence="9" type="ORF">BDW47DRAFT_132474</name>
</gene>
<dbReference type="STRING" id="41067.A0A2I2F8A5"/>
<reference evidence="9 10" key="1">
    <citation type="submission" date="2017-12" db="EMBL/GenBank/DDBJ databases">
        <authorList>
            <consortium name="DOE Joint Genome Institute"/>
            <person name="Haridas S."/>
            <person name="Kjaerbolling I."/>
            <person name="Vesth T.C."/>
            <person name="Frisvad J.C."/>
            <person name="Nybo J.L."/>
            <person name="Theobald S."/>
            <person name="Kuo A."/>
            <person name="Bowyer P."/>
            <person name="Matsuda Y."/>
            <person name="Mondo S."/>
            <person name="Lyhne E.K."/>
            <person name="Kogle M.E."/>
            <person name="Clum A."/>
            <person name="Lipzen A."/>
            <person name="Salamov A."/>
            <person name="Ngan C.Y."/>
            <person name="Daum C."/>
            <person name="Chiniquy J."/>
            <person name="Barry K."/>
            <person name="LaButti K."/>
            <person name="Simmons B.A."/>
            <person name="Magnuson J.K."/>
            <person name="Mortensen U.H."/>
            <person name="Larsen T.O."/>
            <person name="Grigoriev I.V."/>
            <person name="Baker S.E."/>
            <person name="Andersen M.R."/>
            <person name="Nordberg H.P."/>
            <person name="Cantor M.N."/>
            <person name="Hua S.X."/>
        </authorList>
    </citation>
    <scope>NUCLEOTIDE SEQUENCE [LARGE SCALE GENOMIC DNA]</scope>
    <source>
        <strain evidence="9 10">CBS 102.13</strain>
    </source>
</reference>
<dbReference type="PANTHER" id="PTHR33048:SF42">
    <property type="entry name" value="INTEGRAL MEMBRANE PROTEIN"/>
    <property type="match status" value="1"/>
</dbReference>
<evidence type="ECO:0000256" key="3">
    <source>
        <dbReference type="ARBA" id="ARBA00022989"/>
    </source>
</evidence>
<feature type="transmembrane region" description="Helical" evidence="7">
    <location>
        <begin position="266"/>
        <end position="291"/>
    </location>
</feature>
<dbReference type="Pfam" id="PF20684">
    <property type="entry name" value="Fung_rhodopsin"/>
    <property type="match status" value="1"/>
</dbReference>